<feature type="non-terminal residue" evidence="10">
    <location>
        <position position="1"/>
    </location>
</feature>
<dbReference type="GO" id="GO:0005509">
    <property type="term" value="F:calcium ion binding"/>
    <property type="evidence" value="ECO:0007669"/>
    <property type="project" value="InterPro"/>
</dbReference>
<dbReference type="PROSITE" id="PS01187">
    <property type="entry name" value="EGF_CA"/>
    <property type="match status" value="1"/>
</dbReference>
<dbReference type="GeneID" id="106554442"/>
<dbReference type="SUPFAM" id="SSF57196">
    <property type="entry name" value="EGF/Laminin"/>
    <property type="match status" value="2"/>
</dbReference>
<dbReference type="Gene3D" id="2.10.25.10">
    <property type="entry name" value="Laminin"/>
    <property type="match status" value="2"/>
</dbReference>
<evidence type="ECO:0000256" key="6">
    <source>
        <dbReference type="ARBA" id="ARBA00023157"/>
    </source>
</evidence>
<comment type="subcellular location">
    <subcellularLocation>
        <location evidence="1">Secreted</location>
    </subcellularLocation>
</comment>
<dbReference type="PANTHER" id="PTHR47333:SF4">
    <property type="entry name" value="EGF-LIKE DOMAIN-CONTAINING PROTEIN"/>
    <property type="match status" value="1"/>
</dbReference>
<keyword evidence="3" id="KW-0245">EGF-like domain</keyword>
<evidence type="ECO:0000256" key="2">
    <source>
        <dbReference type="ARBA" id="ARBA00022525"/>
    </source>
</evidence>
<dbReference type="SMART" id="SM00179">
    <property type="entry name" value="EGF_CA"/>
    <property type="match status" value="2"/>
</dbReference>
<protein>
    <submittedName>
        <fullName evidence="10">Multiple epidermal growth factor-like domains protein 6</fullName>
    </submittedName>
</protein>
<keyword evidence="7" id="KW-0325">Glycoprotein</keyword>
<keyword evidence="6" id="KW-1015">Disulfide bond</keyword>
<accession>A0A6I9YVE0</accession>
<evidence type="ECO:0000256" key="7">
    <source>
        <dbReference type="ARBA" id="ARBA00023180"/>
    </source>
</evidence>
<organism evidence="9 10">
    <name type="scientific">Thamnophis sirtalis</name>
    <dbReference type="NCBI Taxonomy" id="35019"/>
    <lineage>
        <taxon>Eukaryota</taxon>
        <taxon>Metazoa</taxon>
        <taxon>Chordata</taxon>
        <taxon>Craniata</taxon>
        <taxon>Vertebrata</taxon>
        <taxon>Euteleostomi</taxon>
        <taxon>Lepidosauria</taxon>
        <taxon>Squamata</taxon>
        <taxon>Bifurcata</taxon>
        <taxon>Unidentata</taxon>
        <taxon>Episquamata</taxon>
        <taxon>Toxicofera</taxon>
        <taxon>Serpentes</taxon>
        <taxon>Colubroidea</taxon>
        <taxon>Colubridae</taxon>
        <taxon>Natricinae</taxon>
        <taxon>Thamnophis</taxon>
    </lineage>
</organism>
<reference evidence="10" key="1">
    <citation type="submission" date="2025-08" db="UniProtKB">
        <authorList>
            <consortium name="RefSeq"/>
        </authorList>
    </citation>
    <scope>IDENTIFICATION</scope>
    <source>
        <tissue evidence="10">Skeletal muscle</tissue>
    </source>
</reference>
<dbReference type="KEGG" id="tsr:106554442"/>
<dbReference type="PROSITE" id="PS01186">
    <property type="entry name" value="EGF_2"/>
    <property type="match status" value="1"/>
</dbReference>
<name>A0A6I9YVE0_9SAUR</name>
<evidence type="ECO:0000256" key="5">
    <source>
        <dbReference type="ARBA" id="ARBA00022737"/>
    </source>
</evidence>
<sequence>KLRGGKHNVAFVKRLWAPGKHNWTISLVSDTDECNAGSHCCQQGCYNYPGGYECVCYAGYLLNPTGCGCDDVDECSANNGGCEHLCRNLVGSFLCSCRIGFKLGEDRRSCLGE</sequence>
<feature type="domain" description="EGF-like" evidence="8">
    <location>
        <begin position="95"/>
        <end position="110"/>
    </location>
</feature>
<evidence type="ECO:0000256" key="3">
    <source>
        <dbReference type="ARBA" id="ARBA00022536"/>
    </source>
</evidence>
<evidence type="ECO:0000259" key="8">
    <source>
        <dbReference type="PROSITE" id="PS01186"/>
    </source>
</evidence>
<dbReference type="OrthoDB" id="9644116at2759"/>
<dbReference type="PANTHER" id="PTHR47333">
    <property type="entry name" value="VON WILLEBRAND FACTOR C AND EGF DOMAIN-CONTAINING PROTEIN"/>
    <property type="match status" value="1"/>
</dbReference>
<keyword evidence="2" id="KW-0964">Secreted</keyword>
<dbReference type="RefSeq" id="XP_013928578.1">
    <property type="nucleotide sequence ID" value="XM_014073103.1"/>
</dbReference>
<dbReference type="FunFam" id="2.10.25.10:FF:000014">
    <property type="entry name" value="Latent-transforming growth factor beta-binding protein 3"/>
    <property type="match status" value="1"/>
</dbReference>
<dbReference type="Pfam" id="PF07645">
    <property type="entry name" value="EGF_CA"/>
    <property type="match status" value="1"/>
</dbReference>
<dbReference type="AlphaFoldDB" id="A0A6I9YVE0"/>
<dbReference type="Proteomes" id="UP000504617">
    <property type="component" value="Unplaced"/>
</dbReference>
<dbReference type="SMART" id="SM00181">
    <property type="entry name" value="EGF"/>
    <property type="match status" value="2"/>
</dbReference>
<dbReference type="InterPro" id="IPR049883">
    <property type="entry name" value="NOTCH1_EGF-like"/>
</dbReference>
<keyword evidence="4" id="KW-0732">Signal</keyword>
<dbReference type="InterPro" id="IPR018097">
    <property type="entry name" value="EGF_Ca-bd_CS"/>
</dbReference>
<evidence type="ECO:0000256" key="4">
    <source>
        <dbReference type="ARBA" id="ARBA00022729"/>
    </source>
</evidence>
<dbReference type="InterPro" id="IPR000742">
    <property type="entry name" value="EGF"/>
</dbReference>
<dbReference type="GO" id="GO:0005576">
    <property type="term" value="C:extracellular region"/>
    <property type="evidence" value="ECO:0007669"/>
    <property type="project" value="UniProtKB-SubCell"/>
</dbReference>
<evidence type="ECO:0000313" key="10">
    <source>
        <dbReference type="RefSeq" id="XP_013928578.1"/>
    </source>
</evidence>
<dbReference type="Pfam" id="PF14670">
    <property type="entry name" value="FXa_inhibition"/>
    <property type="match status" value="1"/>
</dbReference>
<dbReference type="InterPro" id="IPR052080">
    <property type="entry name" value="vWF_C/EGF_Fibrillin"/>
</dbReference>
<proteinExistence type="predicted"/>
<keyword evidence="9" id="KW-1185">Reference proteome</keyword>
<evidence type="ECO:0000313" key="9">
    <source>
        <dbReference type="Proteomes" id="UP000504617"/>
    </source>
</evidence>
<gene>
    <name evidence="10" type="primary">LOC106554442</name>
</gene>
<evidence type="ECO:0000256" key="1">
    <source>
        <dbReference type="ARBA" id="ARBA00004613"/>
    </source>
</evidence>
<dbReference type="InterPro" id="IPR001881">
    <property type="entry name" value="EGF-like_Ca-bd_dom"/>
</dbReference>
<keyword evidence="5" id="KW-0677">Repeat</keyword>